<name>A0ABM9CES4_9BACL</name>
<dbReference type="Pfam" id="PF06866">
    <property type="entry name" value="DUF1256"/>
    <property type="match status" value="1"/>
</dbReference>
<evidence type="ECO:0000313" key="1">
    <source>
        <dbReference type="EMBL" id="CAH1210827.1"/>
    </source>
</evidence>
<dbReference type="Proteomes" id="UP000838686">
    <property type="component" value="Unassembled WGS sequence"/>
</dbReference>
<dbReference type="NCBIfam" id="TIGR02841">
    <property type="entry name" value="spore_YyaC"/>
    <property type="match status" value="1"/>
</dbReference>
<dbReference type="SUPFAM" id="SSF53163">
    <property type="entry name" value="HybD-like"/>
    <property type="match status" value="1"/>
</dbReference>
<comment type="caution">
    <text evidence="1">The sequence shown here is derived from an EMBL/GenBank/DDBJ whole genome shotgun (WGS) entry which is preliminary data.</text>
</comment>
<evidence type="ECO:0008006" key="3">
    <source>
        <dbReference type="Google" id="ProtNLM"/>
    </source>
</evidence>
<dbReference type="RefSeq" id="WP_236343631.1">
    <property type="nucleotide sequence ID" value="NZ_CAKMMF010000018.1"/>
</dbReference>
<gene>
    <name evidence="1" type="ORF">PAECIP111893_03294</name>
</gene>
<dbReference type="EMBL" id="CAKMMF010000018">
    <property type="protein sequence ID" value="CAH1210827.1"/>
    <property type="molecule type" value="Genomic_DNA"/>
</dbReference>
<protein>
    <recommendedName>
        <fullName evidence="3">Sporulation protein YyaC</fullName>
    </recommendedName>
</protein>
<evidence type="ECO:0000313" key="2">
    <source>
        <dbReference type="Proteomes" id="UP000838686"/>
    </source>
</evidence>
<proteinExistence type="predicted"/>
<organism evidence="1 2">
    <name type="scientific">Paenibacillus plantiphilus</name>
    <dbReference type="NCBI Taxonomy" id="2905650"/>
    <lineage>
        <taxon>Bacteria</taxon>
        <taxon>Bacillati</taxon>
        <taxon>Bacillota</taxon>
        <taxon>Bacilli</taxon>
        <taxon>Bacillales</taxon>
        <taxon>Paenibacillaceae</taxon>
        <taxon>Paenibacillus</taxon>
    </lineage>
</organism>
<accession>A0ABM9CES4</accession>
<keyword evidence="2" id="KW-1185">Reference proteome</keyword>
<dbReference type="InterPro" id="IPR009665">
    <property type="entry name" value="YyaC"/>
</dbReference>
<sequence>MGNRSKKRKPPALEGINPRWADNNGLERFFLNIAAEVPRIEELAFVCIGTDRSTGDSFGPWVGTLIHERGMPNVIGTIRQPCDADRYDGMTRDIPDSMKVVAIDACLGQRDRQGSYLIDEGPLYPARATGRGLASIGHYSIAGVVGPLSIKPYWSLQRASLYDVMGMARSVADAICIAWSIPVKDSVSLRLGE</sequence>
<reference evidence="1" key="1">
    <citation type="submission" date="2022-01" db="EMBL/GenBank/DDBJ databases">
        <authorList>
            <person name="Criscuolo A."/>
        </authorList>
    </citation>
    <scope>NUCLEOTIDE SEQUENCE</scope>
    <source>
        <strain evidence="1">CIP111893</strain>
    </source>
</reference>
<dbReference type="InterPro" id="IPR023430">
    <property type="entry name" value="Pept_HybD-like_dom_sf"/>
</dbReference>